<dbReference type="OrthoDB" id="2015940at2"/>
<dbReference type="InterPro" id="IPR057186">
    <property type="entry name" value="DUF7864"/>
</dbReference>
<sequence>MKLDACIKKITKYLASEIAQPLLVNVQNGDDLDRIVTHFSVDDNDIIDASEFCNKDELPRIETLLANISTEKKKCFLVGLTSFLRFYGEEEIKKYLVSIINMTISGHVVVMTYQCEKQLNFSDPRLSRSICLIDGDETSLPQIVFVSRELPVPSDECIVDGIEKVVKKIENSNEEKIFVITTKHKDTYPKSIYTIVDMSKAYEVIIGKDVVLSSLDETFGTSSQWDYLLTKMNSGKSFTEICDSEFGSHQSLEIAIPSYSGYSEQKKWLYYIALKLFGAKNNNCLSMAANNSKTYSQLIREVFRSILEKKHTDYDFNEFYQQRKSLLMAFGNPLNEVVDFCKVVLQKEEQAIYYLTDNTRQEKELIITLLEKYYQNTSKNEIEKILSLVYPDLYAYIRDYRYNVPLLDNYFSMYTYSKVINKVIPELEELMTQQARLREYNLILEPRTAKMDKIDKTDSQLYFMDAMGVEYLSYILAKCKEKELMANTTICCANLPSITSKNKEFVSDFETRGLLVNSIKELDEIKHHGTNDYDYRQRKQPIHIIRELEIIDETLDNIKLKLTQGNCEKAIMVSDHGASRLAVIHETENMWEMQSKGEHSGRCCPKTDADVKSEFATEEDGFWVIANYDRFKGGRKANVEVHGGATLEEVVVPIIEITKFAEDIEVSIIEKVITVSFRKKAAIRLFSKTKLQNVAVLIDGKYYDAKEQDNNMYLVDMPQLKKAKRYSVDVYASNNLIATGLSFEIKKESSQEKDLL</sequence>
<dbReference type="EMBL" id="CP020991">
    <property type="protein sequence ID" value="AUO19191.1"/>
    <property type="molecule type" value="Genomic_DNA"/>
</dbReference>
<dbReference type="Pfam" id="PF25264">
    <property type="entry name" value="DUF7864"/>
    <property type="match status" value="1"/>
</dbReference>
<name>A0A2K9P1Q6_9FIRM</name>
<dbReference type="Pfam" id="PF25262">
    <property type="entry name" value="DUF7862"/>
    <property type="match status" value="1"/>
</dbReference>
<evidence type="ECO:0000259" key="3">
    <source>
        <dbReference type="Pfam" id="PF25264"/>
    </source>
</evidence>
<feature type="domain" description="DUF7864" evidence="3">
    <location>
        <begin position="4"/>
        <end position="181"/>
    </location>
</feature>
<proteinExistence type="predicted"/>
<dbReference type="AlphaFoldDB" id="A0A2K9P1Q6"/>
<dbReference type="InterPro" id="IPR057184">
    <property type="entry name" value="DUF7862"/>
</dbReference>
<dbReference type="GeneID" id="98062435"/>
<dbReference type="RefSeq" id="WP_102365413.1">
    <property type="nucleotide sequence ID" value="NZ_CP020991.1"/>
</dbReference>
<dbReference type="Pfam" id="PF25263">
    <property type="entry name" value="DUF7863"/>
    <property type="match status" value="1"/>
</dbReference>
<dbReference type="Proteomes" id="UP000235589">
    <property type="component" value="Chromosome"/>
</dbReference>
<evidence type="ECO:0000259" key="2">
    <source>
        <dbReference type="Pfam" id="PF25263"/>
    </source>
</evidence>
<gene>
    <name evidence="4" type="ORF">B9O19_01022</name>
</gene>
<protein>
    <recommendedName>
        <fullName evidence="6">BREX-4 system phosphatase PglZ</fullName>
    </recommendedName>
</protein>
<feature type="domain" description="DUF7862" evidence="1">
    <location>
        <begin position="664"/>
        <end position="748"/>
    </location>
</feature>
<keyword evidence="5" id="KW-1185">Reference proteome</keyword>
<organism evidence="4 5">
    <name type="scientific">Monoglobus pectinilyticus</name>
    <dbReference type="NCBI Taxonomy" id="1981510"/>
    <lineage>
        <taxon>Bacteria</taxon>
        <taxon>Bacillati</taxon>
        <taxon>Bacillota</taxon>
        <taxon>Clostridia</taxon>
        <taxon>Monoglobales</taxon>
        <taxon>Monoglobaceae</taxon>
        <taxon>Monoglobus</taxon>
    </lineage>
</organism>
<dbReference type="NCBIfam" id="NF033445">
    <property type="entry name" value="BREX_PglZ_4"/>
    <property type="match status" value="1"/>
</dbReference>
<accession>A0A2K9P1Q6</accession>
<evidence type="ECO:0008006" key="6">
    <source>
        <dbReference type="Google" id="ProtNLM"/>
    </source>
</evidence>
<evidence type="ECO:0000313" key="4">
    <source>
        <dbReference type="EMBL" id="AUO19191.1"/>
    </source>
</evidence>
<evidence type="ECO:0000313" key="5">
    <source>
        <dbReference type="Proteomes" id="UP000235589"/>
    </source>
</evidence>
<dbReference type="InterPro" id="IPR057185">
    <property type="entry name" value="DUF7863"/>
</dbReference>
<dbReference type="KEGG" id="mpec:B9O19_01022"/>
<evidence type="ECO:0000259" key="1">
    <source>
        <dbReference type="Pfam" id="PF25262"/>
    </source>
</evidence>
<reference evidence="4 5" key="1">
    <citation type="submission" date="2017-04" db="EMBL/GenBank/DDBJ databases">
        <title>Monoglobus pectinilyticus 14 draft genome.</title>
        <authorList>
            <person name="Kim C."/>
            <person name="Rosendale D.I."/>
            <person name="Kelly W.J."/>
            <person name="Tannock G.W."/>
            <person name="Patchett M.L."/>
            <person name="Jordens J.Z."/>
        </authorList>
    </citation>
    <scope>NUCLEOTIDE SEQUENCE [LARGE SCALE GENOMIC DNA]</scope>
    <source>
        <strain evidence="4 5">14</strain>
    </source>
</reference>
<feature type="domain" description="DUF7863" evidence="2">
    <location>
        <begin position="205"/>
        <end position="373"/>
    </location>
</feature>